<evidence type="ECO:0000313" key="3">
    <source>
        <dbReference type="EMBL" id="KAL0191009.1"/>
    </source>
</evidence>
<reference evidence="3 4" key="1">
    <citation type="submission" date="2024-05" db="EMBL/GenBank/DDBJ databases">
        <title>Genome sequencing and assembly of Indian major carp, Cirrhinus mrigala (Hamilton, 1822).</title>
        <authorList>
            <person name="Mohindra V."/>
            <person name="Chowdhury L.M."/>
            <person name="Lal K."/>
            <person name="Jena J.K."/>
        </authorList>
    </citation>
    <scope>NUCLEOTIDE SEQUENCE [LARGE SCALE GENOMIC DNA]</scope>
    <source>
        <strain evidence="3">CM1030</strain>
        <tissue evidence="3">Blood</tissue>
    </source>
</reference>
<feature type="non-terminal residue" evidence="3">
    <location>
        <position position="65"/>
    </location>
</feature>
<proteinExistence type="predicted"/>
<feature type="domain" description="K Homology" evidence="2">
    <location>
        <begin position="1"/>
        <end position="63"/>
    </location>
</feature>
<dbReference type="Proteomes" id="UP001529510">
    <property type="component" value="Unassembled WGS sequence"/>
</dbReference>
<dbReference type="EMBL" id="JAMKFB020000006">
    <property type="protein sequence ID" value="KAL0191009.1"/>
    <property type="molecule type" value="Genomic_DNA"/>
</dbReference>
<dbReference type="SMART" id="SM00322">
    <property type="entry name" value="KH"/>
    <property type="match status" value="1"/>
</dbReference>
<gene>
    <name evidence="3" type="ORF">M9458_013707</name>
</gene>
<dbReference type="InterPro" id="IPR036612">
    <property type="entry name" value="KH_dom_type_1_sf"/>
</dbReference>
<evidence type="ECO:0000259" key="2">
    <source>
        <dbReference type="SMART" id="SM00322"/>
    </source>
</evidence>
<protein>
    <recommendedName>
        <fullName evidence="2">K Homology domain-containing protein</fullName>
    </recommendedName>
</protein>
<dbReference type="GO" id="GO:0003723">
    <property type="term" value="F:RNA binding"/>
    <property type="evidence" value="ECO:0007669"/>
    <property type="project" value="UniProtKB-UniRule"/>
</dbReference>
<dbReference type="Gene3D" id="3.30.1370.10">
    <property type="entry name" value="K Homology domain, type 1"/>
    <property type="match status" value="1"/>
</dbReference>
<dbReference type="CDD" id="cd22407">
    <property type="entry name" value="KH-I_Vigilin_rpt3"/>
    <property type="match status" value="1"/>
</dbReference>
<dbReference type="SUPFAM" id="SSF54791">
    <property type="entry name" value="Eukaryotic type KH-domain (KH-domain type I)"/>
    <property type="match status" value="1"/>
</dbReference>
<sequence length="65" mass="7303">MNIEKVYHPFITGAYNKLVGELMQETGARINVPPPSVNKTEIVITGEKEQVALAMAKIKKIYEEK</sequence>
<keyword evidence="4" id="KW-1185">Reference proteome</keyword>
<comment type="caution">
    <text evidence="3">The sequence shown here is derived from an EMBL/GenBank/DDBJ whole genome shotgun (WGS) entry which is preliminary data.</text>
</comment>
<evidence type="ECO:0000256" key="1">
    <source>
        <dbReference type="PROSITE-ProRule" id="PRU00117"/>
    </source>
</evidence>
<name>A0ABD0QXQ3_CIRMR</name>
<keyword evidence="1" id="KW-0694">RNA-binding</keyword>
<dbReference type="PROSITE" id="PS50084">
    <property type="entry name" value="KH_TYPE_1"/>
    <property type="match status" value="1"/>
</dbReference>
<dbReference type="FunFam" id="3.30.1370.10:FF:000057">
    <property type="entry name" value="High density lipoprotein binding protein"/>
    <property type="match status" value="1"/>
</dbReference>
<dbReference type="AlphaFoldDB" id="A0ABD0QXQ3"/>
<dbReference type="InterPro" id="IPR004088">
    <property type="entry name" value="KH_dom_type_1"/>
</dbReference>
<dbReference type="Pfam" id="PF00013">
    <property type="entry name" value="KH_1"/>
    <property type="match status" value="1"/>
</dbReference>
<dbReference type="InterPro" id="IPR004087">
    <property type="entry name" value="KH_dom"/>
</dbReference>
<organism evidence="3 4">
    <name type="scientific">Cirrhinus mrigala</name>
    <name type="common">Mrigala</name>
    <dbReference type="NCBI Taxonomy" id="683832"/>
    <lineage>
        <taxon>Eukaryota</taxon>
        <taxon>Metazoa</taxon>
        <taxon>Chordata</taxon>
        <taxon>Craniata</taxon>
        <taxon>Vertebrata</taxon>
        <taxon>Euteleostomi</taxon>
        <taxon>Actinopterygii</taxon>
        <taxon>Neopterygii</taxon>
        <taxon>Teleostei</taxon>
        <taxon>Ostariophysi</taxon>
        <taxon>Cypriniformes</taxon>
        <taxon>Cyprinidae</taxon>
        <taxon>Labeoninae</taxon>
        <taxon>Labeonini</taxon>
        <taxon>Cirrhinus</taxon>
    </lineage>
</organism>
<accession>A0ABD0QXQ3</accession>
<evidence type="ECO:0000313" key="4">
    <source>
        <dbReference type="Proteomes" id="UP001529510"/>
    </source>
</evidence>